<protein>
    <recommendedName>
        <fullName evidence="7">NADH-quinone oxidoreductase subunit H</fullName>
    </recommendedName>
</protein>
<feature type="transmembrane region" description="Helical" evidence="5">
    <location>
        <begin position="63"/>
        <end position="87"/>
    </location>
</feature>
<evidence type="ECO:0000256" key="3">
    <source>
        <dbReference type="ARBA" id="ARBA00022989"/>
    </source>
</evidence>
<accession>X0X166</accession>
<evidence type="ECO:0000313" key="6">
    <source>
        <dbReference type="EMBL" id="GAG30393.1"/>
    </source>
</evidence>
<gene>
    <name evidence="6" type="ORF">S01H1_68208</name>
</gene>
<evidence type="ECO:0000256" key="5">
    <source>
        <dbReference type="SAM" id="Phobius"/>
    </source>
</evidence>
<feature type="non-terminal residue" evidence="6">
    <location>
        <position position="1"/>
    </location>
</feature>
<organism evidence="6">
    <name type="scientific">marine sediment metagenome</name>
    <dbReference type="NCBI Taxonomy" id="412755"/>
    <lineage>
        <taxon>unclassified sequences</taxon>
        <taxon>metagenomes</taxon>
        <taxon>ecological metagenomes</taxon>
    </lineage>
</organism>
<sequence>TCLVAKLERVPFDIPEAETEIVAGALTEFSGRKLALFGLALDMEMVVGCALIGNLFLGGFGSPFLPAAVFVLKTMLVLFVLSCIRALFARLRLDQMVRLSWGFLAPLSLAQLVAAVWMKGV</sequence>
<dbReference type="PANTHER" id="PTHR11432:SF3">
    <property type="entry name" value="NADH-UBIQUINONE OXIDOREDUCTASE CHAIN 1"/>
    <property type="match status" value="1"/>
</dbReference>
<reference evidence="6" key="1">
    <citation type="journal article" date="2014" name="Front. Microbiol.">
        <title>High frequency of phylogenetically diverse reductive dehalogenase-homologous genes in deep subseafloor sedimentary metagenomes.</title>
        <authorList>
            <person name="Kawai M."/>
            <person name="Futagami T."/>
            <person name="Toyoda A."/>
            <person name="Takaki Y."/>
            <person name="Nishi S."/>
            <person name="Hori S."/>
            <person name="Arai W."/>
            <person name="Tsubouchi T."/>
            <person name="Morono Y."/>
            <person name="Uchiyama I."/>
            <person name="Ito T."/>
            <person name="Fujiyama A."/>
            <person name="Inagaki F."/>
            <person name="Takami H."/>
        </authorList>
    </citation>
    <scope>NUCLEOTIDE SEQUENCE</scope>
    <source>
        <strain evidence="6">Expedition CK06-06</strain>
    </source>
</reference>
<keyword evidence="2 5" id="KW-0812">Transmembrane</keyword>
<dbReference type="GO" id="GO:0003954">
    <property type="term" value="F:NADH dehydrogenase activity"/>
    <property type="evidence" value="ECO:0007669"/>
    <property type="project" value="TreeGrafter"/>
</dbReference>
<dbReference type="EMBL" id="BARS01045225">
    <property type="protein sequence ID" value="GAG30393.1"/>
    <property type="molecule type" value="Genomic_DNA"/>
</dbReference>
<dbReference type="PANTHER" id="PTHR11432">
    <property type="entry name" value="NADH DEHYDROGENASE SUBUNIT 1"/>
    <property type="match status" value="1"/>
</dbReference>
<dbReference type="GO" id="GO:0009060">
    <property type="term" value="P:aerobic respiration"/>
    <property type="evidence" value="ECO:0007669"/>
    <property type="project" value="TreeGrafter"/>
</dbReference>
<evidence type="ECO:0008006" key="7">
    <source>
        <dbReference type="Google" id="ProtNLM"/>
    </source>
</evidence>
<comment type="subcellular location">
    <subcellularLocation>
        <location evidence="1">Membrane</location>
        <topology evidence="1">Multi-pass membrane protein</topology>
    </subcellularLocation>
</comment>
<comment type="caution">
    <text evidence="6">The sequence shown here is derived from an EMBL/GenBank/DDBJ whole genome shotgun (WGS) entry which is preliminary data.</text>
</comment>
<evidence type="ECO:0000256" key="1">
    <source>
        <dbReference type="ARBA" id="ARBA00004141"/>
    </source>
</evidence>
<keyword evidence="3 5" id="KW-1133">Transmembrane helix</keyword>
<dbReference type="PROSITE" id="PS00668">
    <property type="entry name" value="COMPLEX1_ND1_2"/>
    <property type="match status" value="1"/>
</dbReference>
<dbReference type="Pfam" id="PF00146">
    <property type="entry name" value="NADHdh"/>
    <property type="match status" value="1"/>
</dbReference>
<name>X0X166_9ZZZZ</name>
<evidence type="ECO:0000256" key="2">
    <source>
        <dbReference type="ARBA" id="ARBA00022692"/>
    </source>
</evidence>
<dbReference type="AlphaFoldDB" id="X0X166"/>
<proteinExistence type="predicted"/>
<keyword evidence="4 5" id="KW-0472">Membrane</keyword>
<evidence type="ECO:0000256" key="4">
    <source>
        <dbReference type="ARBA" id="ARBA00023136"/>
    </source>
</evidence>
<dbReference type="InterPro" id="IPR018086">
    <property type="entry name" value="NADH_UbQ_OxRdtase_su1_CS"/>
</dbReference>
<feature type="transmembrane region" description="Helical" evidence="5">
    <location>
        <begin position="99"/>
        <end position="118"/>
    </location>
</feature>
<dbReference type="GO" id="GO:0016020">
    <property type="term" value="C:membrane"/>
    <property type="evidence" value="ECO:0007669"/>
    <property type="project" value="UniProtKB-SubCell"/>
</dbReference>
<dbReference type="InterPro" id="IPR001694">
    <property type="entry name" value="NADH_UbQ_OxRdtase_su1/FPO"/>
</dbReference>
<feature type="transmembrane region" description="Helical" evidence="5">
    <location>
        <begin position="34"/>
        <end position="57"/>
    </location>
</feature>